<evidence type="ECO:0000313" key="6">
    <source>
        <dbReference type="Proteomes" id="UP000292424"/>
    </source>
</evidence>
<sequence>MIQFQSFEKKYGKTLVIAVSKLKLTSKIYWIHGKNGSGKSTLLQSIAGMLRFNGDIKIEDYSLKKNPSLCKSWINYAPAEPRYPPFLSGKEIIQLYIQTKNGNIKNVDYLISELGMSNYMDLPISSYSSGMLKKVALVAAFTGDVKWILLDEPFNAIDQYSIEILSKWIQYFHKEKGIGFILTSHQGINIDLINGIEEMYIDNNEIKTTDDRNNETA</sequence>
<protein>
    <submittedName>
        <fullName evidence="5">ABC transporter ATP-binding protein</fullName>
    </submittedName>
</protein>
<dbReference type="AlphaFoldDB" id="A0A5P2G8H1"/>
<dbReference type="OrthoDB" id="9801987at2"/>
<evidence type="ECO:0000256" key="1">
    <source>
        <dbReference type="ARBA" id="ARBA00022448"/>
    </source>
</evidence>
<dbReference type="KEGG" id="arac:E0W69_016660"/>
<reference evidence="5 6" key="1">
    <citation type="submission" date="2019-09" db="EMBL/GenBank/DDBJ databases">
        <title>Complete genome sequence of Arachidicoccus sp. B3-10 isolated from apple orchard soil.</title>
        <authorList>
            <person name="Kim H.S."/>
            <person name="Han K.-I."/>
            <person name="Suh M.K."/>
            <person name="Lee K.C."/>
            <person name="Eom M.K."/>
            <person name="Kim J.-S."/>
            <person name="Kang S.W."/>
            <person name="Sin Y."/>
            <person name="Lee J.-S."/>
        </authorList>
    </citation>
    <scope>NUCLEOTIDE SEQUENCE [LARGE SCALE GENOMIC DNA]</scope>
    <source>
        <strain evidence="5 6">B3-10</strain>
    </source>
</reference>
<dbReference type="SMART" id="SM00382">
    <property type="entry name" value="AAA"/>
    <property type="match status" value="1"/>
</dbReference>
<accession>A0A5P2G8H1</accession>
<evidence type="ECO:0000259" key="4">
    <source>
        <dbReference type="SMART" id="SM00382"/>
    </source>
</evidence>
<dbReference type="InterPro" id="IPR017871">
    <property type="entry name" value="ABC_transporter-like_CS"/>
</dbReference>
<dbReference type="Pfam" id="PF00005">
    <property type="entry name" value="ABC_tran"/>
    <property type="match status" value="1"/>
</dbReference>
<name>A0A5P2G8H1_9BACT</name>
<dbReference type="GO" id="GO:0016887">
    <property type="term" value="F:ATP hydrolysis activity"/>
    <property type="evidence" value="ECO:0007669"/>
    <property type="project" value="InterPro"/>
</dbReference>
<dbReference type="PANTHER" id="PTHR42939:SF1">
    <property type="entry name" value="ABC TRANSPORTER ATP-BINDING PROTEIN ALBC-RELATED"/>
    <property type="match status" value="1"/>
</dbReference>
<evidence type="ECO:0000313" key="5">
    <source>
        <dbReference type="EMBL" id="QES90212.1"/>
    </source>
</evidence>
<evidence type="ECO:0000256" key="2">
    <source>
        <dbReference type="ARBA" id="ARBA00022741"/>
    </source>
</evidence>
<keyword evidence="6" id="KW-1185">Reference proteome</keyword>
<keyword evidence="1" id="KW-0813">Transport</keyword>
<dbReference type="InterPro" id="IPR051782">
    <property type="entry name" value="ABC_Transporter_VariousFunc"/>
</dbReference>
<keyword evidence="2" id="KW-0547">Nucleotide-binding</keyword>
<proteinExistence type="predicted"/>
<dbReference type="RefSeq" id="WP_131331168.1">
    <property type="nucleotide sequence ID" value="NZ_CP044016.1"/>
</dbReference>
<dbReference type="PANTHER" id="PTHR42939">
    <property type="entry name" value="ABC TRANSPORTER ATP-BINDING PROTEIN ALBC-RELATED"/>
    <property type="match status" value="1"/>
</dbReference>
<dbReference type="InterPro" id="IPR003439">
    <property type="entry name" value="ABC_transporter-like_ATP-bd"/>
</dbReference>
<dbReference type="SUPFAM" id="SSF52540">
    <property type="entry name" value="P-loop containing nucleoside triphosphate hydrolases"/>
    <property type="match status" value="1"/>
</dbReference>
<dbReference type="Proteomes" id="UP000292424">
    <property type="component" value="Chromosome"/>
</dbReference>
<evidence type="ECO:0000256" key="3">
    <source>
        <dbReference type="ARBA" id="ARBA00022840"/>
    </source>
</evidence>
<keyword evidence="3 5" id="KW-0067">ATP-binding</keyword>
<gene>
    <name evidence="5" type="ORF">E0W69_016660</name>
</gene>
<dbReference type="InterPro" id="IPR003593">
    <property type="entry name" value="AAA+_ATPase"/>
</dbReference>
<dbReference type="GO" id="GO:0005524">
    <property type="term" value="F:ATP binding"/>
    <property type="evidence" value="ECO:0007669"/>
    <property type="project" value="UniProtKB-KW"/>
</dbReference>
<dbReference type="InterPro" id="IPR027417">
    <property type="entry name" value="P-loop_NTPase"/>
</dbReference>
<organism evidence="5 6">
    <name type="scientific">Rhizosphaericola mali</name>
    <dbReference type="NCBI Taxonomy" id="2545455"/>
    <lineage>
        <taxon>Bacteria</taxon>
        <taxon>Pseudomonadati</taxon>
        <taxon>Bacteroidota</taxon>
        <taxon>Chitinophagia</taxon>
        <taxon>Chitinophagales</taxon>
        <taxon>Chitinophagaceae</taxon>
        <taxon>Rhizosphaericola</taxon>
    </lineage>
</organism>
<dbReference type="PROSITE" id="PS00211">
    <property type="entry name" value="ABC_TRANSPORTER_1"/>
    <property type="match status" value="1"/>
</dbReference>
<dbReference type="Gene3D" id="3.40.50.300">
    <property type="entry name" value="P-loop containing nucleotide triphosphate hydrolases"/>
    <property type="match status" value="1"/>
</dbReference>
<dbReference type="EMBL" id="CP044016">
    <property type="protein sequence ID" value="QES90212.1"/>
    <property type="molecule type" value="Genomic_DNA"/>
</dbReference>
<feature type="domain" description="AAA+ ATPase" evidence="4">
    <location>
        <begin position="25"/>
        <end position="205"/>
    </location>
</feature>